<evidence type="ECO:0000313" key="2">
    <source>
        <dbReference type="EMBL" id="KAH7171049.1"/>
    </source>
</evidence>
<evidence type="ECO:0000313" key="3">
    <source>
        <dbReference type="Proteomes" id="UP000738349"/>
    </source>
</evidence>
<feature type="region of interest" description="Disordered" evidence="1">
    <location>
        <begin position="509"/>
        <end position="580"/>
    </location>
</feature>
<dbReference type="EMBL" id="JAGMUV010000002">
    <property type="protein sequence ID" value="KAH7171049.1"/>
    <property type="molecule type" value="Genomic_DNA"/>
</dbReference>
<protein>
    <submittedName>
        <fullName evidence="2">Uncharacterized protein</fullName>
    </submittedName>
</protein>
<feature type="compositionally biased region" description="Polar residues" evidence="1">
    <location>
        <begin position="764"/>
        <end position="779"/>
    </location>
</feature>
<accession>A0A9P9JHA0</accession>
<gene>
    <name evidence="2" type="ORF">EDB81DRAFT_188712</name>
</gene>
<dbReference type="AlphaFoldDB" id="A0A9P9JHA0"/>
<feature type="compositionally biased region" description="Basic and acidic residues" evidence="1">
    <location>
        <begin position="362"/>
        <end position="380"/>
    </location>
</feature>
<dbReference type="Proteomes" id="UP000738349">
    <property type="component" value="Unassembled WGS sequence"/>
</dbReference>
<feature type="region of interest" description="Disordered" evidence="1">
    <location>
        <begin position="614"/>
        <end position="788"/>
    </location>
</feature>
<sequence>MAATYKQFLAAPSSSLLADTASLHYVTTTRSFSGPTEIIKHLNGLQKQITKKKEDILNLVNGGNAIVLEVDTGLSFLTGGGPYLPGLDDNFLTTNAAFLSITHFVTFDEAGKISQIRLQWDQGSLLKQVDVIGKSGRNWPIIDSREQIAFIQACIKSAGTMAPVAPSHNETIVRTRGNSNNAFRDPHASLQLFGPREEIEAPLPDPVMTPYGGSRPRQRSFTEILGDEPVDGSPSANRHRSMSPSKGGQGKNFKPSRIFDGQQHIEEVEEPKTKVNRVIRPNPTKYNHFDFADGTDPQDAPAAGQSFDDRPKSKHDSQWSFNDFVTPQKVKPSKLLRTQDIRHWDTDKDTVEETPAQQAARPRRDADTHFELQDDGERVPHPPRPGAKPKGYTHNEGLGLYKNQLFDKEDPDSVSDRALGNITNLKDRGKTFDHHFNITDDSPAHSHTAHPVPEGRKKAVQMMDANWSSYEQSPAPKKENNAVKRNDGINIAGDGMGGRKGTNRDWLYGDTTDTQPIPTRKPNAGPVAEGPNNSKIHIAGDGMGGRRGVNRDYLEGEFDEAAQPTNAIPSRKPGASAATTENQNTRIHIAGDGMGGKRGVNRDYLGGEIDEIAGHAQPAQGVPTRKPGASAATTENQNTRIHIAGDGMGGKRGVNRDYLEADVDEEPFKSVPTRKPGASAEATENKNSRIHIAGDGMGGKRGVNRDYLEADVDDEPSKSVPTRKPGASAATTESQNTRIHIAGDGMGGKKGTNRDWLYGDLSEDTQPASGPTRKQNANATAKKDFWDF</sequence>
<feature type="compositionally biased region" description="Polar residues" evidence="1">
    <location>
        <begin position="631"/>
        <end position="640"/>
    </location>
</feature>
<dbReference type="InterPro" id="IPR032710">
    <property type="entry name" value="NTF2-like_dom_sf"/>
</dbReference>
<feature type="region of interest" description="Disordered" evidence="1">
    <location>
        <begin position="280"/>
        <end position="320"/>
    </location>
</feature>
<dbReference type="Gene3D" id="3.10.450.50">
    <property type="match status" value="1"/>
</dbReference>
<proteinExistence type="predicted"/>
<dbReference type="SUPFAM" id="SSF54427">
    <property type="entry name" value="NTF2-like"/>
    <property type="match status" value="1"/>
</dbReference>
<evidence type="ECO:0000256" key="1">
    <source>
        <dbReference type="SAM" id="MobiDB-lite"/>
    </source>
</evidence>
<comment type="caution">
    <text evidence="2">The sequence shown here is derived from an EMBL/GenBank/DDBJ whole genome shotgun (WGS) entry which is preliminary data.</text>
</comment>
<name>A0A9P9JHA0_9HYPO</name>
<feature type="compositionally biased region" description="Basic and acidic residues" evidence="1">
    <location>
        <begin position="307"/>
        <end position="317"/>
    </location>
</feature>
<keyword evidence="3" id="KW-1185">Reference proteome</keyword>
<organism evidence="2 3">
    <name type="scientific">Dactylonectria macrodidyma</name>
    <dbReference type="NCBI Taxonomy" id="307937"/>
    <lineage>
        <taxon>Eukaryota</taxon>
        <taxon>Fungi</taxon>
        <taxon>Dikarya</taxon>
        <taxon>Ascomycota</taxon>
        <taxon>Pezizomycotina</taxon>
        <taxon>Sordariomycetes</taxon>
        <taxon>Hypocreomycetidae</taxon>
        <taxon>Hypocreales</taxon>
        <taxon>Nectriaceae</taxon>
        <taxon>Dactylonectria</taxon>
    </lineage>
</organism>
<feature type="region of interest" description="Disordered" evidence="1">
    <location>
        <begin position="195"/>
        <end position="256"/>
    </location>
</feature>
<reference evidence="2" key="1">
    <citation type="journal article" date="2021" name="Nat. Commun.">
        <title>Genetic determinants of endophytism in the Arabidopsis root mycobiome.</title>
        <authorList>
            <person name="Mesny F."/>
            <person name="Miyauchi S."/>
            <person name="Thiergart T."/>
            <person name="Pickel B."/>
            <person name="Atanasova L."/>
            <person name="Karlsson M."/>
            <person name="Huettel B."/>
            <person name="Barry K.W."/>
            <person name="Haridas S."/>
            <person name="Chen C."/>
            <person name="Bauer D."/>
            <person name="Andreopoulos W."/>
            <person name="Pangilinan J."/>
            <person name="LaButti K."/>
            <person name="Riley R."/>
            <person name="Lipzen A."/>
            <person name="Clum A."/>
            <person name="Drula E."/>
            <person name="Henrissat B."/>
            <person name="Kohler A."/>
            <person name="Grigoriev I.V."/>
            <person name="Martin F.M."/>
            <person name="Hacquard S."/>
        </authorList>
    </citation>
    <scope>NUCLEOTIDE SEQUENCE</scope>
    <source>
        <strain evidence="2">MPI-CAGE-AT-0147</strain>
    </source>
</reference>
<feature type="region of interest" description="Disordered" evidence="1">
    <location>
        <begin position="346"/>
        <end position="393"/>
    </location>
</feature>
<dbReference type="OrthoDB" id="1162399at2759"/>
<feature type="compositionally biased region" description="Polar residues" evidence="1">
    <location>
        <begin position="729"/>
        <end position="738"/>
    </location>
</feature>